<feature type="transmembrane region" description="Helical" evidence="12">
    <location>
        <begin position="66"/>
        <end position="88"/>
    </location>
</feature>
<dbReference type="GO" id="GO:0033177">
    <property type="term" value="C:proton-transporting two-sector ATPase complex, proton-transporting domain"/>
    <property type="evidence" value="ECO:0007669"/>
    <property type="project" value="InterPro"/>
</dbReference>
<proteinExistence type="inferred from homology"/>
<keyword evidence="9 12" id="KW-0446">Lipid-binding</keyword>
<dbReference type="GO" id="GO:0008289">
    <property type="term" value="F:lipid binding"/>
    <property type="evidence" value="ECO:0007669"/>
    <property type="project" value="UniProtKB-KW"/>
</dbReference>
<dbReference type="EMBL" id="CP037423">
    <property type="protein sequence ID" value="QDV42462.1"/>
    <property type="molecule type" value="Genomic_DNA"/>
</dbReference>
<evidence type="ECO:0000256" key="8">
    <source>
        <dbReference type="ARBA" id="ARBA00023065"/>
    </source>
</evidence>
<evidence type="ECO:0000259" key="13">
    <source>
        <dbReference type="Pfam" id="PF00137"/>
    </source>
</evidence>
<keyword evidence="3 12" id="KW-0813">Transport</keyword>
<dbReference type="Pfam" id="PF00137">
    <property type="entry name" value="ATP-synt_C"/>
    <property type="match status" value="1"/>
</dbReference>
<dbReference type="NCBIfam" id="NF009998">
    <property type="entry name" value="PRK13468.1"/>
    <property type="match status" value="1"/>
</dbReference>
<dbReference type="NCBIfam" id="TIGR01260">
    <property type="entry name" value="ATP_synt_c"/>
    <property type="match status" value="1"/>
</dbReference>
<reference evidence="14 15" key="1">
    <citation type="submission" date="2019-03" db="EMBL/GenBank/DDBJ databases">
        <title>Deep-cultivation of Planctomycetes and their phenomic and genomic characterization uncovers novel biology.</title>
        <authorList>
            <person name="Wiegand S."/>
            <person name="Jogler M."/>
            <person name="Boedeker C."/>
            <person name="Pinto D."/>
            <person name="Vollmers J."/>
            <person name="Rivas-Marin E."/>
            <person name="Kohn T."/>
            <person name="Peeters S.H."/>
            <person name="Heuer A."/>
            <person name="Rast P."/>
            <person name="Oberbeckmann S."/>
            <person name="Bunk B."/>
            <person name="Jeske O."/>
            <person name="Meyerdierks A."/>
            <person name="Storesund J.E."/>
            <person name="Kallscheuer N."/>
            <person name="Luecker S."/>
            <person name="Lage O.M."/>
            <person name="Pohl T."/>
            <person name="Merkel B.J."/>
            <person name="Hornburger P."/>
            <person name="Mueller R.-W."/>
            <person name="Bruemmer F."/>
            <person name="Labrenz M."/>
            <person name="Spormann A.M."/>
            <person name="Op den Camp H."/>
            <person name="Overmann J."/>
            <person name="Amann R."/>
            <person name="Jetten M.S.M."/>
            <person name="Mascher T."/>
            <person name="Medema M.H."/>
            <person name="Devos D.P."/>
            <person name="Kaster A.-K."/>
            <person name="Ovreas L."/>
            <person name="Rohde M."/>
            <person name="Galperin M.Y."/>
            <person name="Jogler C."/>
        </authorList>
    </citation>
    <scope>NUCLEOTIDE SEQUENCE [LARGE SCALE GENOMIC DNA]</scope>
    <source>
        <strain evidence="14 15">Enr13</strain>
    </source>
</reference>
<accession>A0A518HNP4</accession>
<dbReference type="KEGG" id="snep:Enr13x_23090"/>
<dbReference type="InterPro" id="IPR002379">
    <property type="entry name" value="ATPase_proteolipid_c-like_dom"/>
</dbReference>
<keyword evidence="12" id="KW-1003">Cell membrane</keyword>
<keyword evidence="15" id="KW-1185">Reference proteome</keyword>
<evidence type="ECO:0000256" key="5">
    <source>
        <dbReference type="ARBA" id="ARBA00022692"/>
    </source>
</evidence>
<dbReference type="InterPro" id="IPR000454">
    <property type="entry name" value="ATP_synth_F0_csu"/>
</dbReference>
<comment type="subcellular location">
    <subcellularLocation>
        <location evidence="12">Cell membrane</location>
        <topology evidence="12">Multi-pass membrane protein</topology>
    </subcellularLocation>
    <subcellularLocation>
        <location evidence="1">Membrane</location>
        <topology evidence="1">Multi-pass membrane protein</topology>
    </subcellularLocation>
</comment>
<evidence type="ECO:0000256" key="4">
    <source>
        <dbReference type="ARBA" id="ARBA00022547"/>
    </source>
</evidence>
<keyword evidence="10 12" id="KW-0472">Membrane</keyword>
<keyword evidence="11 12" id="KW-0066">ATP synthesis</keyword>
<dbReference type="RefSeq" id="WP_315857030.1">
    <property type="nucleotide sequence ID" value="NZ_CP037423.1"/>
</dbReference>
<keyword evidence="7 12" id="KW-1133">Transmembrane helix</keyword>
<dbReference type="Gene3D" id="1.20.120.610">
    <property type="entry name" value="lithium bound rotor ring of v- atpase"/>
    <property type="match status" value="1"/>
</dbReference>
<dbReference type="HAMAP" id="MF_01396">
    <property type="entry name" value="ATP_synth_c_bact"/>
    <property type="match status" value="1"/>
</dbReference>
<dbReference type="GO" id="GO:0005886">
    <property type="term" value="C:plasma membrane"/>
    <property type="evidence" value="ECO:0007669"/>
    <property type="project" value="UniProtKB-SubCell"/>
</dbReference>
<feature type="transmembrane region" description="Helical" evidence="12">
    <location>
        <begin position="115"/>
        <end position="139"/>
    </location>
</feature>
<evidence type="ECO:0000256" key="1">
    <source>
        <dbReference type="ARBA" id="ARBA00004141"/>
    </source>
</evidence>
<dbReference type="CDD" id="cd18121">
    <property type="entry name" value="ATP-synt_Fo_c"/>
    <property type="match status" value="1"/>
</dbReference>
<dbReference type="InterPro" id="IPR017708">
    <property type="entry name" value="Alt_ATP_synth_F0_Csu"/>
</dbReference>
<dbReference type="GO" id="GO:0046933">
    <property type="term" value="F:proton-transporting ATP synthase activity, rotational mechanism"/>
    <property type="evidence" value="ECO:0007669"/>
    <property type="project" value="UniProtKB-UniRule"/>
</dbReference>
<organism evidence="14 15">
    <name type="scientific">Stieleria neptunia</name>
    <dbReference type="NCBI Taxonomy" id="2527979"/>
    <lineage>
        <taxon>Bacteria</taxon>
        <taxon>Pseudomonadati</taxon>
        <taxon>Planctomycetota</taxon>
        <taxon>Planctomycetia</taxon>
        <taxon>Pirellulales</taxon>
        <taxon>Pirellulaceae</taxon>
        <taxon>Stieleria</taxon>
    </lineage>
</organism>
<dbReference type="GO" id="GO:0045259">
    <property type="term" value="C:proton-transporting ATP synthase complex"/>
    <property type="evidence" value="ECO:0007669"/>
    <property type="project" value="UniProtKB-KW"/>
</dbReference>
<sequence length="148" mass="14818">MNSHRVPVFLLAAILIVGVAGVSQPAARAQDDAGGEQAIGLAGDAASPAQSAAAGTGQGGIDNLGLIALGSIVIAGLTIAIGSIGPAFGEGRAVAQALSAIAQQPDSSNTITRTLFVGLAMIESTAIYCFVVAMILLFANPFWNHFTQ</sequence>
<feature type="domain" description="V-ATPase proteolipid subunit C-like" evidence="13">
    <location>
        <begin position="75"/>
        <end position="136"/>
    </location>
</feature>
<keyword evidence="4 12" id="KW-0138">CF(0)</keyword>
<evidence type="ECO:0000256" key="6">
    <source>
        <dbReference type="ARBA" id="ARBA00022781"/>
    </source>
</evidence>
<dbReference type="InterPro" id="IPR035921">
    <property type="entry name" value="F/V-ATP_Csub_sf"/>
</dbReference>
<keyword evidence="5 12" id="KW-0812">Transmembrane</keyword>
<comment type="function">
    <text evidence="12">Key component of the F(0) channel; it plays a direct role in translocation across the membrane. A homomeric c-ring of between 10-14 subunits forms the central stalk rotor element with the F(1) delta and epsilon subunits.</text>
</comment>
<evidence type="ECO:0000256" key="2">
    <source>
        <dbReference type="ARBA" id="ARBA00006704"/>
    </source>
</evidence>
<gene>
    <name evidence="14" type="primary">atpE_1</name>
    <name evidence="12" type="synonym">atpE</name>
    <name evidence="14" type="ORF">Enr13x_23090</name>
</gene>
<evidence type="ECO:0000313" key="15">
    <source>
        <dbReference type="Proteomes" id="UP000319004"/>
    </source>
</evidence>
<comment type="function">
    <text evidence="12">F(1)F(0) ATP synthase produces ATP from ADP in the presence of a proton or sodium gradient. F-type ATPases consist of two structural domains, F(1) containing the extramembraneous catalytic core and F(0) containing the membrane proton channel, linked together by a central stalk and a peripheral stalk. During catalysis, ATP synthesis in the catalytic domain of F(1) is coupled via a rotary mechanism of the central stalk subunits to proton translocation.</text>
</comment>
<evidence type="ECO:0000256" key="9">
    <source>
        <dbReference type="ARBA" id="ARBA00023121"/>
    </source>
</evidence>
<dbReference type="AlphaFoldDB" id="A0A518HNP4"/>
<dbReference type="NCBIfam" id="TIGR03322">
    <property type="entry name" value="alt_F1F0_F0_C"/>
    <property type="match status" value="1"/>
</dbReference>
<comment type="similarity">
    <text evidence="2 12">Belongs to the ATPase C chain family.</text>
</comment>
<evidence type="ECO:0000256" key="12">
    <source>
        <dbReference type="HAMAP-Rule" id="MF_01396"/>
    </source>
</evidence>
<dbReference type="SUPFAM" id="SSF81333">
    <property type="entry name" value="F1F0 ATP synthase subunit C"/>
    <property type="match status" value="1"/>
</dbReference>
<protein>
    <recommendedName>
        <fullName evidence="12">ATP synthase subunit c</fullName>
    </recommendedName>
    <alternativeName>
        <fullName evidence="12">ATP synthase F(0) sector subunit c</fullName>
    </alternativeName>
    <alternativeName>
        <fullName evidence="12">F-type ATPase subunit c</fullName>
        <shortName evidence="12">F-ATPase subunit c</shortName>
    </alternativeName>
    <alternativeName>
        <fullName evidence="12">Lipid-binding protein</fullName>
    </alternativeName>
</protein>
<feature type="site" description="Reversibly protonated during proton transport" evidence="12">
    <location>
        <position position="123"/>
    </location>
</feature>
<dbReference type="Proteomes" id="UP000319004">
    <property type="component" value="Chromosome"/>
</dbReference>
<dbReference type="InterPro" id="IPR005953">
    <property type="entry name" value="ATP_synth_csu_bac/chlpt"/>
</dbReference>
<dbReference type="PRINTS" id="PR00124">
    <property type="entry name" value="ATPASEC"/>
</dbReference>
<evidence type="ECO:0000256" key="7">
    <source>
        <dbReference type="ARBA" id="ARBA00022989"/>
    </source>
</evidence>
<evidence type="ECO:0000256" key="10">
    <source>
        <dbReference type="ARBA" id="ARBA00023136"/>
    </source>
</evidence>
<evidence type="ECO:0000256" key="11">
    <source>
        <dbReference type="ARBA" id="ARBA00023310"/>
    </source>
</evidence>
<keyword evidence="8 12" id="KW-0406">Ion transport</keyword>
<evidence type="ECO:0000313" key="14">
    <source>
        <dbReference type="EMBL" id="QDV42462.1"/>
    </source>
</evidence>
<keyword evidence="6 12" id="KW-0375">Hydrogen ion transport</keyword>
<name>A0A518HNP4_9BACT</name>
<evidence type="ECO:0000256" key="3">
    <source>
        <dbReference type="ARBA" id="ARBA00022448"/>
    </source>
</evidence>